<evidence type="ECO:0000256" key="1">
    <source>
        <dbReference type="ARBA" id="ARBA00022741"/>
    </source>
</evidence>
<dbReference type="InterPro" id="IPR029021">
    <property type="entry name" value="Prot-tyrosine_phosphatase-like"/>
</dbReference>
<dbReference type="SUPFAM" id="SSF52799">
    <property type="entry name" value="(Phosphotyrosine protein) phosphatases II"/>
    <property type="match status" value="1"/>
</dbReference>
<dbReference type="Proteomes" id="UP000812440">
    <property type="component" value="Chromosome 1"/>
</dbReference>
<dbReference type="OrthoDB" id="1717591at2759"/>
<dbReference type="GO" id="GO:0035612">
    <property type="term" value="F:AP-2 adaptor complex binding"/>
    <property type="evidence" value="ECO:0007669"/>
    <property type="project" value="TreeGrafter"/>
</dbReference>
<dbReference type="GO" id="GO:0045747">
    <property type="term" value="P:positive regulation of Notch signaling pathway"/>
    <property type="evidence" value="ECO:0007669"/>
    <property type="project" value="TreeGrafter"/>
</dbReference>
<name>A0A8T2KJH8_9PIPI</name>
<feature type="domain" description="Protein kinase" evidence="2">
    <location>
        <begin position="39"/>
        <end position="316"/>
    </location>
</feature>
<dbReference type="InterPro" id="IPR008271">
    <property type="entry name" value="Ser/Thr_kinase_AS"/>
</dbReference>
<accession>A0A8T2KJH8</accession>
<evidence type="ECO:0000259" key="2">
    <source>
        <dbReference type="PROSITE" id="PS50011"/>
    </source>
</evidence>
<dbReference type="InterPro" id="IPR029023">
    <property type="entry name" value="Tensin_phosphatase"/>
</dbReference>
<dbReference type="GO" id="GO:0005737">
    <property type="term" value="C:cytoplasm"/>
    <property type="evidence" value="ECO:0007669"/>
    <property type="project" value="TreeGrafter"/>
</dbReference>
<evidence type="ECO:0000313" key="5">
    <source>
        <dbReference type="Proteomes" id="UP000812440"/>
    </source>
</evidence>
<reference evidence="4" key="1">
    <citation type="thesis" date="2020" institute="ProQuest LLC" country="789 East Eisenhower Parkway, Ann Arbor, MI, USA">
        <title>Comparative Genomics and Chromosome Evolution.</title>
        <authorList>
            <person name="Mudd A.B."/>
        </authorList>
    </citation>
    <scope>NUCLEOTIDE SEQUENCE</scope>
    <source>
        <strain evidence="4">Female2</strain>
        <tissue evidence="4">Blood</tissue>
    </source>
</reference>
<dbReference type="Gene3D" id="3.90.190.10">
    <property type="entry name" value="Protein tyrosine phosphatase superfamily"/>
    <property type="match status" value="1"/>
</dbReference>
<dbReference type="CDD" id="cd14036">
    <property type="entry name" value="STKc_GAK"/>
    <property type="match status" value="1"/>
</dbReference>
<comment type="caution">
    <text evidence="4">The sequence shown here is derived from an EMBL/GenBank/DDBJ whole genome shotgun (WGS) entry which is preliminary data.</text>
</comment>
<dbReference type="PANTHER" id="PTHR22967">
    <property type="entry name" value="SERINE/THREONINE PROTEIN KINASE"/>
    <property type="match status" value="1"/>
</dbReference>
<evidence type="ECO:0008006" key="6">
    <source>
        <dbReference type="Google" id="ProtNLM"/>
    </source>
</evidence>
<dbReference type="AlphaFoldDB" id="A0A8T2KJH8"/>
<dbReference type="FunFam" id="1.10.510.10:FF:000228">
    <property type="entry name" value="cyclin-G-associated kinase isoform X1"/>
    <property type="match status" value="1"/>
</dbReference>
<dbReference type="SUPFAM" id="SSF56112">
    <property type="entry name" value="Protein kinase-like (PK-like)"/>
    <property type="match status" value="1"/>
</dbReference>
<evidence type="ECO:0000259" key="3">
    <source>
        <dbReference type="PROSITE" id="PS51181"/>
    </source>
</evidence>
<sequence length="561" mass="62848">MSLLQSALDFLSGQGTIAGAGRDQHDFVGQTVELGEMKLRVKRVIAEGGFAFVYEAQDLGNAKDYALKRLLSNEEEKNKAIIQEICFMKKLSGHPNIVQFCSAASIGKEESDTGQGEFLLLTELCRGQLVEFLNKAECKGPLSCDTVLKIFYQTCRAVQHMHKQKPPIIHRDLKVENLLVSNQGTIKLCDFGSATTIAHYPDYNWTAQQRATVEDEVTRNTTPMYRTPEIIDLYSNFPIGEKQDIWALGCILYLLCFKQHPFEDGAKLRIVNGKFSIPPNDTRYIVFHGLIYSMLKVNPEERLTITEVASQLQEIAAARNVNPKSPITELLEQNGGYGNTAIQKSSSSALQISKPPVHPGLMLSDDDPTAGGFFDILKGGTERFLSNIKDTSSKVIQSMTNYAKGDLDLSYITSRIAVMSFPAEGVESAIKNSIEDVRLFLDSKHPGSYAVYNLCLKKYRTSRFHNRVSECGWAGRRAPNLMNLYSICKNMHLWLKQDQKNVCIVHCLDGRAASAVVVCSFLCFCRLFTTAEAAVYMFSMKRCPPGIWPSHKRYIEYICDM</sequence>
<dbReference type="Gene3D" id="1.10.510.10">
    <property type="entry name" value="Transferase(Phosphotransferase) domain 1"/>
    <property type="match status" value="1"/>
</dbReference>
<dbReference type="InterPro" id="IPR000719">
    <property type="entry name" value="Prot_kinase_dom"/>
</dbReference>
<gene>
    <name evidence="4" type="ORF">GDO86_000953</name>
</gene>
<protein>
    <recommendedName>
        <fullName evidence="6">Cyclin G associated kinase</fullName>
    </recommendedName>
</protein>
<keyword evidence="1" id="KW-0547">Nucleotide-binding</keyword>
<dbReference type="SMART" id="SM00220">
    <property type="entry name" value="S_TKc"/>
    <property type="match status" value="1"/>
</dbReference>
<dbReference type="Pfam" id="PF00069">
    <property type="entry name" value="Pkinase"/>
    <property type="match status" value="1"/>
</dbReference>
<dbReference type="PROSITE" id="PS00108">
    <property type="entry name" value="PROTEIN_KINASE_ST"/>
    <property type="match status" value="1"/>
</dbReference>
<dbReference type="PROSITE" id="PS50011">
    <property type="entry name" value="PROTEIN_KINASE_DOM"/>
    <property type="match status" value="1"/>
</dbReference>
<proteinExistence type="predicted"/>
<feature type="domain" description="Phosphatase tensin-type" evidence="3">
    <location>
        <begin position="398"/>
        <end position="561"/>
    </location>
</feature>
<dbReference type="GO" id="GO:0004674">
    <property type="term" value="F:protein serine/threonine kinase activity"/>
    <property type="evidence" value="ECO:0007669"/>
    <property type="project" value="TreeGrafter"/>
</dbReference>
<dbReference type="InterPro" id="IPR011009">
    <property type="entry name" value="Kinase-like_dom_sf"/>
</dbReference>
<dbReference type="GO" id="GO:2000369">
    <property type="term" value="P:regulation of clathrin-dependent endocytosis"/>
    <property type="evidence" value="ECO:0007669"/>
    <property type="project" value="TreeGrafter"/>
</dbReference>
<dbReference type="GO" id="GO:0005524">
    <property type="term" value="F:ATP binding"/>
    <property type="evidence" value="ECO:0007669"/>
    <property type="project" value="InterPro"/>
</dbReference>
<keyword evidence="5" id="KW-1185">Reference proteome</keyword>
<dbReference type="PANTHER" id="PTHR22967:SF105">
    <property type="entry name" value="CYCLIN-G-ASSOCIATED KINASE"/>
    <property type="match status" value="1"/>
</dbReference>
<organism evidence="4 5">
    <name type="scientific">Hymenochirus boettgeri</name>
    <name type="common">Congo dwarf clawed frog</name>
    <dbReference type="NCBI Taxonomy" id="247094"/>
    <lineage>
        <taxon>Eukaryota</taxon>
        <taxon>Metazoa</taxon>
        <taxon>Chordata</taxon>
        <taxon>Craniata</taxon>
        <taxon>Vertebrata</taxon>
        <taxon>Euteleostomi</taxon>
        <taxon>Amphibia</taxon>
        <taxon>Batrachia</taxon>
        <taxon>Anura</taxon>
        <taxon>Pipoidea</taxon>
        <taxon>Pipidae</taxon>
        <taxon>Pipinae</taxon>
        <taxon>Hymenochirus</taxon>
    </lineage>
</organism>
<dbReference type="FunFam" id="3.90.190.10:FF:000008">
    <property type="entry name" value="putative tyrosine-protein phosphatase auxilin isoform X2"/>
    <property type="match status" value="1"/>
</dbReference>
<dbReference type="PROSITE" id="PS51181">
    <property type="entry name" value="PPASE_TENSIN"/>
    <property type="match status" value="1"/>
</dbReference>
<dbReference type="CDD" id="cd14564">
    <property type="entry name" value="PTP_GAK"/>
    <property type="match status" value="1"/>
</dbReference>
<evidence type="ECO:0000313" key="4">
    <source>
        <dbReference type="EMBL" id="KAG8454526.1"/>
    </source>
</evidence>
<dbReference type="EMBL" id="JAACNH010000001">
    <property type="protein sequence ID" value="KAG8454526.1"/>
    <property type="molecule type" value="Genomic_DNA"/>
</dbReference>